<sequence>MDPQPISEPTTPIASPKHQTTPQSPVRDETSIKTEEPNSPSSDAILSPVSERILESALCSISSTISPPLQIMGRPEDHSNRRSSSSEWSSVSNESLFSIHITHSDRHDHGHLLAEDAFAVHDSLTFIKSFSKSDVDDLVMEALDDLDEPQKVVRWKTQVEHHADEGASSQGQQCESSPLTDHKSSEPESFVGHHAIVAPGKHLCGHVGIIAGNL</sequence>
<comment type="caution">
    <text evidence="2">The sequence shown here is derived from an EMBL/GenBank/DDBJ whole genome shotgun (WGS) entry which is preliminary data.</text>
</comment>
<feature type="region of interest" description="Disordered" evidence="1">
    <location>
        <begin position="159"/>
        <end position="188"/>
    </location>
</feature>
<organism evidence="2 3">
    <name type="scientific">Tanacetum coccineum</name>
    <dbReference type="NCBI Taxonomy" id="301880"/>
    <lineage>
        <taxon>Eukaryota</taxon>
        <taxon>Viridiplantae</taxon>
        <taxon>Streptophyta</taxon>
        <taxon>Embryophyta</taxon>
        <taxon>Tracheophyta</taxon>
        <taxon>Spermatophyta</taxon>
        <taxon>Magnoliopsida</taxon>
        <taxon>eudicotyledons</taxon>
        <taxon>Gunneridae</taxon>
        <taxon>Pentapetalae</taxon>
        <taxon>asterids</taxon>
        <taxon>campanulids</taxon>
        <taxon>Asterales</taxon>
        <taxon>Asteraceae</taxon>
        <taxon>Asteroideae</taxon>
        <taxon>Anthemideae</taxon>
        <taxon>Anthemidinae</taxon>
        <taxon>Tanacetum</taxon>
    </lineage>
</organism>
<keyword evidence="3" id="KW-1185">Reference proteome</keyword>
<evidence type="ECO:0000313" key="2">
    <source>
        <dbReference type="EMBL" id="GJS65152.1"/>
    </source>
</evidence>
<evidence type="ECO:0000256" key="1">
    <source>
        <dbReference type="SAM" id="MobiDB-lite"/>
    </source>
</evidence>
<name>A0ABQ4XJA4_9ASTR</name>
<accession>A0ABQ4XJA4</accession>
<proteinExistence type="predicted"/>
<evidence type="ECO:0000313" key="3">
    <source>
        <dbReference type="Proteomes" id="UP001151760"/>
    </source>
</evidence>
<feature type="compositionally biased region" description="Basic and acidic residues" evidence="1">
    <location>
        <begin position="26"/>
        <end position="36"/>
    </location>
</feature>
<reference evidence="2" key="1">
    <citation type="journal article" date="2022" name="Int. J. Mol. Sci.">
        <title>Draft Genome of Tanacetum Coccineum: Genomic Comparison of Closely Related Tanacetum-Family Plants.</title>
        <authorList>
            <person name="Yamashiro T."/>
            <person name="Shiraishi A."/>
            <person name="Nakayama K."/>
            <person name="Satake H."/>
        </authorList>
    </citation>
    <scope>NUCLEOTIDE SEQUENCE</scope>
</reference>
<feature type="region of interest" description="Disordered" evidence="1">
    <location>
        <begin position="1"/>
        <end position="47"/>
    </location>
</feature>
<feature type="compositionally biased region" description="Polar residues" evidence="1">
    <location>
        <begin position="167"/>
        <end position="179"/>
    </location>
</feature>
<gene>
    <name evidence="2" type="ORF">Tco_0679716</name>
</gene>
<feature type="region of interest" description="Disordered" evidence="1">
    <location>
        <begin position="66"/>
        <end position="89"/>
    </location>
</feature>
<protein>
    <submittedName>
        <fullName evidence="2">Uncharacterized protein</fullName>
    </submittedName>
</protein>
<feature type="compositionally biased region" description="Polar residues" evidence="1">
    <location>
        <begin position="7"/>
        <end position="24"/>
    </location>
</feature>
<reference evidence="2" key="2">
    <citation type="submission" date="2022-01" db="EMBL/GenBank/DDBJ databases">
        <authorList>
            <person name="Yamashiro T."/>
            <person name="Shiraishi A."/>
            <person name="Satake H."/>
            <person name="Nakayama K."/>
        </authorList>
    </citation>
    <scope>NUCLEOTIDE SEQUENCE</scope>
</reference>
<dbReference type="Proteomes" id="UP001151760">
    <property type="component" value="Unassembled WGS sequence"/>
</dbReference>
<dbReference type="EMBL" id="BQNB010009557">
    <property type="protein sequence ID" value="GJS65152.1"/>
    <property type="molecule type" value="Genomic_DNA"/>
</dbReference>